<dbReference type="InterPro" id="IPR029063">
    <property type="entry name" value="SAM-dependent_MTases_sf"/>
</dbReference>
<dbReference type="Gene3D" id="3.40.50.150">
    <property type="entry name" value="Vaccinia Virus protein VP39"/>
    <property type="match status" value="1"/>
</dbReference>
<proteinExistence type="predicted"/>
<reference evidence="2" key="1">
    <citation type="submission" date="2021-01" db="EMBL/GenBank/DDBJ databases">
        <title>Draft genome sequence of Nasalis larvatus strain YZ03.</title>
        <authorList>
            <person name="Suzuki-Hashido N."/>
            <person name="Tsuchida S."/>
            <person name="Hayakawa T."/>
        </authorList>
    </citation>
    <scope>NUCLEOTIDE SEQUENCE [LARGE SCALE GENOMIC DNA]</scope>
    <source>
        <strain evidence="2">YZ03</strain>
    </source>
</reference>
<comment type="caution">
    <text evidence="1">The sequence shown here is derived from an EMBL/GenBank/DDBJ whole genome shotgun (WGS) entry which is preliminary data.</text>
</comment>
<name>A0ABQ3W4L1_9LACO</name>
<gene>
    <name evidence="1" type="ORF">lacNasYZ03_03060</name>
</gene>
<accession>A0ABQ3W4L1</accession>
<sequence>MAALLAGQLLAPAARVVVETDEQTDLPPIAGFDLLKEHHLGKTIVRIYQRAE</sequence>
<organism evidence="1 2">
    <name type="scientific">Lactobacillus nasalidis</name>
    <dbReference type="NCBI Taxonomy" id="2797258"/>
    <lineage>
        <taxon>Bacteria</taxon>
        <taxon>Bacillati</taxon>
        <taxon>Bacillota</taxon>
        <taxon>Bacilli</taxon>
        <taxon>Lactobacillales</taxon>
        <taxon>Lactobacillaceae</taxon>
        <taxon>Lactobacillus</taxon>
    </lineage>
</organism>
<evidence type="ECO:0000313" key="1">
    <source>
        <dbReference type="EMBL" id="GHW00619.1"/>
    </source>
</evidence>
<dbReference type="EMBL" id="BOCI01000114">
    <property type="protein sequence ID" value="GHW00619.1"/>
    <property type="molecule type" value="Genomic_DNA"/>
</dbReference>
<keyword evidence="2" id="KW-1185">Reference proteome</keyword>
<protein>
    <submittedName>
        <fullName evidence="1">Uncharacterized protein</fullName>
    </submittedName>
</protein>
<evidence type="ECO:0000313" key="2">
    <source>
        <dbReference type="Proteomes" id="UP000616547"/>
    </source>
</evidence>
<dbReference type="Proteomes" id="UP000616547">
    <property type="component" value="Unassembled WGS sequence"/>
</dbReference>